<comment type="subcellular location">
    <subcellularLocation>
        <location evidence="1">Membrane</location>
        <topology evidence="1">Multi-pass membrane protein</topology>
    </subcellularLocation>
</comment>
<dbReference type="InterPro" id="IPR020846">
    <property type="entry name" value="MFS_dom"/>
</dbReference>
<keyword evidence="4" id="KW-1133">Transmembrane helix</keyword>
<accession>A0A8H5H5K8</accession>
<feature type="domain" description="Major facilitator superfamily (MFS) profile" evidence="5">
    <location>
        <begin position="223"/>
        <end position="455"/>
    </location>
</feature>
<evidence type="ECO:0000256" key="4">
    <source>
        <dbReference type="SAM" id="Phobius"/>
    </source>
</evidence>
<dbReference type="AlphaFoldDB" id="A0A8H5H5K8"/>
<feature type="transmembrane region" description="Helical" evidence="4">
    <location>
        <begin position="330"/>
        <end position="349"/>
    </location>
</feature>
<reference evidence="6 7" key="1">
    <citation type="journal article" date="2020" name="ISME J.">
        <title>Uncovering the hidden diversity of litter-decomposition mechanisms in mushroom-forming fungi.</title>
        <authorList>
            <person name="Floudas D."/>
            <person name="Bentzer J."/>
            <person name="Ahren D."/>
            <person name="Johansson T."/>
            <person name="Persson P."/>
            <person name="Tunlid A."/>
        </authorList>
    </citation>
    <scope>NUCLEOTIDE SEQUENCE [LARGE SCALE GENOMIC DNA]</scope>
    <source>
        <strain evidence="6 7">CBS 406.79</strain>
    </source>
</reference>
<evidence type="ECO:0000259" key="5">
    <source>
        <dbReference type="PROSITE" id="PS50850"/>
    </source>
</evidence>
<feature type="transmembrane region" description="Helical" evidence="4">
    <location>
        <begin position="188"/>
        <end position="209"/>
    </location>
</feature>
<dbReference type="SUPFAM" id="SSF103473">
    <property type="entry name" value="MFS general substrate transporter"/>
    <property type="match status" value="1"/>
</dbReference>
<dbReference type="Pfam" id="PF07690">
    <property type="entry name" value="MFS_1"/>
    <property type="match status" value="1"/>
</dbReference>
<keyword evidence="7" id="KW-1185">Reference proteome</keyword>
<protein>
    <recommendedName>
        <fullName evidence="5">Major facilitator superfamily (MFS) profile domain-containing protein</fullName>
    </recommendedName>
</protein>
<feature type="transmembrane region" description="Helical" evidence="4">
    <location>
        <begin position="128"/>
        <end position="146"/>
    </location>
</feature>
<feature type="transmembrane region" description="Helical" evidence="4">
    <location>
        <begin position="64"/>
        <end position="84"/>
    </location>
</feature>
<name>A0A8H5H5K8_9AGAR</name>
<evidence type="ECO:0000256" key="2">
    <source>
        <dbReference type="ARBA" id="ARBA00006727"/>
    </source>
</evidence>
<evidence type="ECO:0000313" key="6">
    <source>
        <dbReference type="EMBL" id="KAF5377386.1"/>
    </source>
</evidence>
<feature type="transmembrane region" description="Helical" evidence="4">
    <location>
        <begin position="221"/>
        <end position="241"/>
    </location>
</feature>
<feature type="transmembrane region" description="Helical" evidence="4">
    <location>
        <begin position="302"/>
        <end position="323"/>
    </location>
</feature>
<proteinExistence type="inferred from homology"/>
<feature type="compositionally biased region" description="Polar residues" evidence="3">
    <location>
        <begin position="1"/>
        <end position="10"/>
    </location>
</feature>
<dbReference type="OrthoDB" id="6509908at2759"/>
<comment type="similarity">
    <text evidence="2">Belongs to the major facilitator superfamily. Monocarboxylate porter (TC 2.A.1.13) family.</text>
</comment>
<evidence type="ECO:0000313" key="7">
    <source>
        <dbReference type="Proteomes" id="UP000518752"/>
    </source>
</evidence>
<dbReference type="GO" id="GO:0022857">
    <property type="term" value="F:transmembrane transporter activity"/>
    <property type="evidence" value="ECO:0007669"/>
    <property type="project" value="InterPro"/>
</dbReference>
<comment type="caution">
    <text evidence="6">The sequence shown here is derived from an EMBL/GenBank/DDBJ whole genome shotgun (WGS) entry which is preliminary data.</text>
</comment>
<evidence type="ECO:0000256" key="1">
    <source>
        <dbReference type="ARBA" id="ARBA00004141"/>
    </source>
</evidence>
<sequence length="455" mass="49362">MTASASSDSGSIHMAPLRENGKQEKSDIVQTLVNDVEGGDMKAPVVESNPYGPPDGGREAWSTVFGTTLVAFGTFGMVNAYGAFADFYNEEYLTNYSATIISMVGAVQVFVMYFLAGTSGAVFDSIGPRYLIPGSGIVVTLAMFMLSITKPQHIYQQFLSQSVLFSLGATLSFFPSMGLLAHWFRTKLPYAMGCLAIGGSIGGIVFPIMIAKLIPKIGFGWTIRIFAFMTLFCFTIASFTIKQRRPTKPFPPISRLFDFAAFKDPCYLLLALGFWFSIFAVFNPFFYVGLSAQVANPGSNVNGYYLAILCAFSIPGRILPGLIAMKFGRFNTVSVSLLIASILIFALWYTSFSQANLIAFSALYGIFSGPFFSVAPSCVAEISPIEKVGTRMGGTFAFMASATLAGTPIAGVFIREQTEENFKNLILFSGVMSFVGTAFIFAARMVRQPKFFAIA</sequence>
<feature type="transmembrane region" description="Helical" evidence="4">
    <location>
        <begin position="96"/>
        <end position="116"/>
    </location>
</feature>
<feature type="transmembrane region" description="Helical" evidence="4">
    <location>
        <begin position="158"/>
        <end position="181"/>
    </location>
</feature>
<dbReference type="InterPro" id="IPR036259">
    <property type="entry name" value="MFS_trans_sf"/>
</dbReference>
<evidence type="ECO:0000256" key="3">
    <source>
        <dbReference type="SAM" id="MobiDB-lite"/>
    </source>
</evidence>
<feature type="transmembrane region" description="Helical" evidence="4">
    <location>
        <begin position="426"/>
        <end position="446"/>
    </location>
</feature>
<dbReference type="PANTHER" id="PTHR11360">
    <property type="entry name" value="MONOCARBOXYLATE TRANSPORTER"/>
    <property type="match status" value="1"/>
</dbReference>
<feature type="transmembrane region" description="Helical" evidence="4">
    <location>
        <begin position="355"/>
        <end position="375"/>
    </location>
</feature>
<keyword evidence="4" id="KW-0812">Transmembrane</keyword>
<gene>
    <name evidence="6" type="ORF">D9757_009705</name>
</gene>
<feature type="transmembrane region" description="Helical" evidence="4">
    <location>
        <begin position="396"/>
        <end position="414"/>
    </location>
</feature>
<dbReference type="PROSITE" id="PS50850">
    <property type="entry name" value="MFS"/>
    <property type="match status" value="1"/>
</dbReference>
<dbReference type="GO" id="GO:0016020">
    <property type="term" value="C:membrane"/>
    <property type="evidence" value="ECO:0007669"/>
    <property type="project" value="UniProtKB-SubCell"/>
</dbReference>
<dbReference type="EMBL" id="JAACJN010000083">
    <property type="protein sequence ID" value="KAF5377386.1"/>
    <property type="molecule type" value="Genomic_DNA"/>
</dbReference>
<dbReference type="InterPro" id="IPR050327">
    <property type="entry name" value="Proton-linked_MCT"/>
</dbReference>
<dbReference type="Gene3D" id="1.20.1250.20">
    <property type="entry name" value="MFS general substrate transporter like domains"/>
    <property type="match status" value="2"/>
</dbReference>
<keyword evidence="4" id="KW-0472">Membrane</keyword>
<dbReference type="PANTHER" id="PTHR11360:SF177">
    <property type="entry name" value="RIBOFLAVIN TRANSPORTER MCH5"/>
    <property type="match status" value="1"/>
</dbReference>
<dbReference type="Proteomes" id="UP000518752">
    <property type="component" value="Unassembled WGS sequence"/>
</dbReference>
<feature type="region of interest" description="Disordered" evidence="3">
    <location>
        <begin position="1"/>
        <end position="26"/>
    </location>
</feature>
<dbReference type="InterPro" id="IPR011701">
    <property type="entry name" value="MFS"/>
</dbReference>
<feature type="transmembrane region" description="Helical" evidence="4">
    <location>
        <begin position="267"/>
        <end position="290"/>
    </location>
</feature>
<organism evidence="6 7">
    <name type="scientific">Collybiopsis confluens</name>
    <dbReference type="NCBI Taxonomy" id="2823264"/>
    <lineage>
        <taxon>Eukaryota</taxon>
        <taxon>Fungi</taxon>
        <taxon>Dikarya</taxon>
        <taxon>Basidiomycota</taxon>
        <taxon>Agaricomycotina</taxon>
        <taxon>Agaricomycetes</taxon>
        <taxon>Agaricomycetidae</taxon>
        <taxon>Agaricales</taxon>
        <taxon>Marasmiineae</taxon>
        <taxon>Omphalotaceae</taxon>
        <taxon>Collybiopsis</taxon>
    </lineage>
</organism>